<organism evidence="7">
    <name type="scientific">Rhodotorula toruloides</name>
    <name type="common">Yeast</name>
    <name type="synonym">Rhodosporidium toruloides</name>
    <dbReference type="NCBI Taxonomy" id="5286"/>
    <lineage>
        <taxon>Eukaryota</taxon>
        <taxon>Fungi</taxon>
        <taxon>Dikarya</taxon>
        <taxon>Basidiomycota</taxon>
        <taxon>Pucciniomycotina</taxon>
        <taxon>Microbotryomycetes</taxon>
        <taxon>Sporidiobolales</taxon>
        <taxon>Sporidiobolaceae</taxon>
        <taxon>Rhodotorula</taxon>
    </lineage>
</organism>
<dbReference type="EMBL" id="LK052940">
    <property type="protein sequence ID" value="CDR40625.1"/>
    <property type="molecule type" value="Genomic_DNA"/>
</dbReference>
<feature type="compositionally biased region" description="Low complexity" evidence="5">
    <location>
        <begin position="590"/>
        <end position="608"/>
    </location>
</feature>
<evidence type="ECO:0000256" key="5">
    <source>
        <dbReference type="SAM" id="MobiDB-lite"/>
    </source>
</evidence>
<evidence type="ECO:0000256" key="4">
    <source>
        <dbReference type="ARBA" id="ARBA00023136"/>
    </source>
</evidence>
<dbReference type="PANTHER" id="PTHR23423">
    <property type="entry name" value="ORGANIC SOLUTE TRANSPORTER-RELATED"/>
    <property type="match status" value="1"/>
</dbReference>
<keyword evidence="3 6" id="KW-1133">Transmembrane helix</keyword>
<evidence type="ECO:0000256" key="2">
    <source>
        <dbReference type="ARBA" id="ARBA00022692"/>
    </source>
</evidence>
<keyword evidence="2 6" id="KW-0812">Transmembrane</keyword>
<feature type="transmembrane region" description="Helical" evidence="6">
    <location>
        <begin position="297"/>
        <end position="318"/>
    </location>
</feature>
<sequence length="687" mass="77359">MSHNYTLTGCPAPEVLPRDPVPFFQNGNINFKSHDVGWICCAFFTLIASSTSIWLISKHLAFFYHPTEQRHIVRLLFMPVIYAVCSFLSYFFYRQALYFQLVRDCYEALVIASFFFLLLSYLSNPPPSPETPIPKPYATKRERDARLRASVRDLHLNKWMWPLGRWKWRPAGGGPGEGEAFLWWMRVCIGQYVLVRPLSTLASVIGEATGYYCLASWSPKFVHIWSSAAISVPVTVAMYCVLQLYMPLKEQLKPYSPVLKFLCVKSVVFLTFWQESDDFLVTVGVIKNRQYWSADEIVIGLAALLSCFEMVLFAFLHVRAFTYLPYRALAAPLNGVQDPEKAAVWDPLAGSDAPSPLKRPKHPYDSTHPPPRRPDGSPMLQQTRRWPALLRVLDLRDLFVEIKEETRFVVRGGEVGEEALMRRKREEARKAVTDAERPVLEKAEEEERYSWEEEEAIGRDEADLRHGDLAYMPLTYGSNVQTAASSAKPARGRPEANRPPSQPWKDSLRHLRSNPRLVPSFLRPSEPDEEMRATQYRPYEPAFVPFLPPSDSVLLPPPHRLQTPQLRPPASAPYLAVPPPAQQVTPPVAVTARREPSSTPSFAASSDSYGHLPHTTLRPTSYIPARRLETAPSPPPFTAASQQPSVARQDLPFSALSADLVPPVLSMASEASKRSQGLPPGAAAPSR</sequence>
<proteinExistence type="predicted"/>
<feature type="transmembrane region" description="Helical" evidence="6">
    <location>
        <begin position="105"/>
        <end position="122"/>
    </location>
</feature>
<dbReference type="Pfam" id="PF03619">
    <property type="entry name" value="Solute_trans_a"/>
    <property type="match status" value="1"/>
</dbReference>
<keyword evidence="4 6" id="KW-0472">Membrane</keyword>
<dbReference type="SMART" id="SM01417">
    <property type="entry name" value="Solute_trans_a"/>
    <property type="match status" value="1"/>
</dbReference>
<feature type="region of interest" description="Disordered" evidence="5">
    <location>
        <begin position="351"/>
        <end position="380"/>
    </location>
</feature>
<gene>
    <name evidence="7" type="ORF">RHTO0S_05e05600g</name>
</gene>
<protein>
    <submittedName>
        <fullName evidence="7">RHTO0S05e05600g1_1</fullName>
    </submittedName>
</protein>
<reference evidence="7" key="1">
    <citation type="journal article" date="2014" name="Genome Announc.">
        <title>Draft genome sequence of Rhodosporidium toruloides CECT1137, an oleaginous yeast of biotechnological interest.</title>
        <authorList>
            <person name="Morin N."/>
            <person name="Calcas X."/>
            <person name="Devillers H."/>
            <person name="Durrens P."/>
            <person name="Sherman D.J."/>
            <person name="Nicaud J.-M."/>
            <person name="Neuveglise C."/>
        </authorList>
    </citation>
    <scope>NUCLEOTIDE SEQUENCE</scope>
    <source>
        <strain evidence="7">CECT1137</strain>
    </source>
</reference>
<accession>A0A061B0U3</accession>
<dbReference type="OrthoDB" id="5348404at2759"/>
<feature type="transmembrane region" description="Helical" evidence="6">
    <location>
        <begin position="224"/>
        <end position="245"/>
    </location>
</feature>
<evidence type="ECO:0000313" key="7">
    <source>
        <dbReference type="EMBL" id="CDR40625.1"/>
    </source>
</evidence>
<feature type="transmembrane region" description="Helical" evidence="6">
    <location>
        <begin position="36"/>
        <end position="56"/>
    </location>
</feature>
<feature type="region of interest" description="Disordered" evidence="5">
    <location>
        <begin position="481"/>
        <end position="528"/>
    </location>
</feature>
<evidence type="ECO:0000256" key="3">
    <source>
        <dbReference type="ARBA" id="ARBA00022989"/>
    </source>
</evidence>
<name>A0A061B0U3_RHOTO</name>
<evidence type="ECO:0000256" key="6">
    <source>
        <dbReference type="SAM" id="Phobius"/>
    </source>
</evidence>
<dbReference type="InterPro" id="IPR005178">
    <property type="entry name" value="Ostalpha/TMEM184C"/>
</dbReference>
<dbReference type="AlphaFoldDB" id="A0A061B0U3"/>
<dbReference type="GO" id="GO:0016020">
    <property type="term" value="C:membrane"/>
    <property type="evidence" value="ECO:0007669"/>
    <property type="project" value="UniProtKB-SubCell"/>
</dbReference>
<feature type="region of interest" description="Disordered" evidence="5">
    <location>
        <begin position="590"/>
        <end position="651"/>
    </location>
</feature>
<evidence type="ECO:0000256" key="1">
    <source>
        <dbReference type="ARBA" id="ARBA00004141"/>
    </source>
</evidence>
<feature type="transmembrane region" description="Helical" evidence="6">
    <location>
        <begin position="76"/>
        <end position="93"/>
    </location>
</feature>
<feature type="region of interest" description="Disordered" evidence="5">
    <location>
        <begin position="667"/>
        <end position="687"/>
    </location>
</feature>
<comment type="subcellular location">
    <subcellularLocation>
        <location evidence="1">Membrane</location>
        <topology evidence="1">Multi-pass membrane protein</topology>
    </subcellularLocation>
</comment>